<dbReference type="InterPro" id="IPR036286">
    <property type="entry name" value="LexA/Signal_pep-like_sf"/>
</dbReference>
<evidence type="ECO:0000256" key="4">
    <source>
        <dbReference type="SAM" id="MobiDB-lite"/>
    </source>
</evidence>
<dbReference type="Gene3D" id="2.10.109.10">
    <property type="entry name" value="Umud Fragment, subunit A"/>
    <property type="match status" value="1"/>
</dbReference>
<dbReference type="RefSeq" id="WP_087584951.1">
    <property type="nucleotide sequence ID" value="NZ_CABMKR010000008.1"/>
</dbReference>
<dbReference type="PROSITE" id="PS50943">
    <property type="entry name" value="HTH_CROC1"/>
    <property type="match status" value="1"/>
</dbReference>
<dbReference type="Gene3D" id="1.10.260.40">
    <property type="entry name" value="lambda repressor-like DNA-binding domains"/>
    <property type="match status" value="1"/>
</dbReference>
<evidence type="ECO:0000259" key="5">
    <source>
        <dbReference type="PROSITE" id="PS50943"/>
    </source>
</evidence>
<feature type="region of interest" description="Disordered" evidence="4">
    <location>
        <begin position="71"/>
        <end position="100"/>
    </location>
</feature>
<evidence type="ECO:0000256" key="3">
    <source>
        <dbReference type="ARBA" id="ARBA00023163"/>
    </source>
</evidence>
<keyword evidence="3" id="KW-0804">Transcription</keyword>
<dbReference type="EMBL" id="NDYO01000008">
    <property type="protein sequence ID" value="OUT11100.1"/>
    <property type="molecule type" value="Genomic_DNA"/>
</dbReference>
<dbReference type="GO" id="GO:0003677">
    <property type="term" value="F:DNA binding"/>
    <property type="evidence" value="ECO:0007669"/>
    <property type="project" value="UniProtKB-KW"/>
</dbReference>
<dbReference type="Pfam" id="PF01381">
    <property type="entry name" value="HTH_3"/>
    <property type="match status" value="1"/>
</dbReference>
<evidence type="ECO:0000313" key="6">
    <source>
        <dbReference type="EMBL" id="OUT11100.1"/>
    </source>
</evidence>
<dbReference type="SMART" id="SM00530">
    <property type="entry name" value="HTH_XRE"/>
    <property type="match status" value="1"/>
</dbReference>
<feature type="compositionally biased region" description="Low complexity" evidence="4">
    <location>
        <begin position="84"/>
        <end position="99"/>
    </location>
</feature>
<dbReference type="InterPro" id="IPR015927">
    <property type="entry name" value="Peptidase_S24_S26A/B/C"/>
</dbReference>
<dbReference type="CDD" id="cd00093">
    <property type="entry name" value="HTH_XRE"/>
    <property type="match status" value="1"/>
</dbReference>
<dbReference type="PANTHER" id="PTHR40661:SF3">
    <property type="entry name" value="FELS-1 PROPHAGE TRANSCRIPTIONAL REGULATOR"/>
    <property type="match status" value="1"/>
</dbReference>
<dbReference type="AlphaFoldDB" id="A0A1Y5MR76"/>
<proteinExistence type="predicted"/>
<organism evidence="6 7">
    <name type="scientific">Campylobacter concisus</name>
    <dbReference type="NCBI Taxonomy" id="199"/>
    <lineage>
        <taxon>Bacteria</taxon>
        <taxon>Pseudomonadati</taxon>
        <taxon>Campylobacterota</taxon>
        <taxon>Epsilonproteobacteria</taxon>
        <taxon>Campylobacterales</taxon>
        <taxon>Campylobacteraceae</taxon>
        <taxon>Campylobacter</taxon>
    </lineage>
</organism>
<keyword evidence="1" id="KW-0805">Transcription regulation</keyword>
<dbReference type="SUPFAM" id="SSF51306">
    <property type="entry name" value="LexA/Signal peptidase"/>
    <property type="match status" value="1"/>
</dbReference>
<dbReference type="Pfam" id="PF00717">
    <property type="entry name" value="Peptidase_S24"/>
    <property type="match status" value="1"/>
</dbReference>
<dbReference type="CDD" id="cd06529">
    <property type="entry name" value="S24_LexA-like"/>
    <property type="match status" value="1"/>
</dbReference>
<dbReference type="InterPro" id="IPR010982">
    <property type="entry name" value="Lambda_DNA-bd_dom_sf"/>
</dbReference>
<reference evidence="6 7" key="1">
    <citation type="submission" date="2017-04" db="EMBL/GenBank/DDBJ databases">
        <title>Complete genome of Campylobacter concisus ATCC 33237T and draft genomes for an additional eight well characterized C. concisus strains.</title>
        <authorList>
            <person name="Cornelius A.J."/>
            <person name="Miller W.G."/>
            <person name="Lastovica A.J."/>
            <person name="On S.L."/>
            <person name="French N.P."/>
            <person name="Vandenberg O."/>
            <person name="Biggs P.J."/>
        </authorList>
    </citation>
    <scope>NUCLEOTIDE SEQUENCE [LARGE SCALE GENOMIC DNA]</scope>
    <source>
        <strain evidence="6 7">Lasto28.99</strain>
    </source>
</reference>
<evidence type="ECO:0000313" key="7">
    <source>
        <dbReference type="Proteomes" id="UP000195967"/>
    </source>
</evidence>
<evidence type="ECO:0000256" key="1">
    <source>
        <dbReference type="ARBA" id="ARBA00023015"/>
    </source>
</evidence>
<dbReference type="SUPFAM" id="SSF47413">
    <property type="entry name" value="lambda repressor-like DNA-binding domains"/>
    <property type="match status" value="1"/>
</dbReference>
<feature type="domain" description="HTH cro/C1-type" evidence="5">
    <location>
        <begin position="7"/>
        <end position="62"/>
    </location>
</feature>
<dbReference type="Proteomes" id="UP000195967">
    <property type="component" value="Unassembled WGS sequence"/>
</dbReference>
<name>A0A1Y5MR76_9BACT</name>
<accession>A0A1Y5MR76</accession>
<dbReference type="InterPro" id="IPR001387">
    <property type="entry name" value="Cro/C1-type_HTH"/>
</dbReference>
<keyword evidence="2" id="KW-0238">DNA-binding</keyword>
<gene>
    <name evidence="6" type="ORF">B9N62_07135</name>
</gene>
<sequence>MKIGQKIRFFREERNLTQQELANLAGVSDKTIQRYEKSDDENLTTNVIKKIAMGLNLDVDILTQKEIKKNVPQSKEKMSPNIENLSPNLSNLKNQNKSSNDAEENGIIAVPYFEDTYASAGNGAINYEEAPTTLDFNENFLRGFLRISGDLSKVHIINAKGDSMEPTIANGELLFISTANTGGVISGNIYVINYGGDVFVKRLEKNPITKAITLFSDNEKYEPIVIDGENLENCAIVGRVVAHIRKGVI</sequence>
<evidence type="ECO:0000256" key="2">
    <source>
        <dbReference type="ARBA" id="ARBA00023125"/>
    </source>
</evidence>
<comment type="caution">
    <text evidence="6">The sequence shown here is derived from an EMBL/GenBank/DDBJ whole genome shotgun (WGS) entry which is preliminary data.</text>
</comment>
<dbReference type="PANTHER" id="PTHR40661">
    <property type="match status" value="1"/>
</dbReference>
<protein>
    <recommendedName>
        <fullName evidence="5">HTH cro/C1-type domain-containing protein</fullName>
    </recommendedName>
</protein>
<dbReference type="InterPro" id="IPR039418">
    <property type="entry name" value="LexA-like"/>
</dbReference>